<dbReference type="InterPro" id="IPR059000">
    <property type="entry name" value="ATPase_P-type_domA"/>
</dbReference>
<evidence type="ECO:0000256" key="8">
    <source>
        <dbReference type="ARBA" id="ARBA00022967"/>
    </source>
</evidence>
<comment type="similarity">
    <text evidence="2">Belongs to the cation transport ATPase (P-type) (TC 3.A.3) family. Type IIA subfamily.</text>
</comment>
<feature type="transmembrane region" description="Helical" evidence="11">
    <location>
        <begin position="835"/>
        <end position="855"/>
    </location>
</feature>
<evidence type="ECO:0000256" key="3">
    <source>
        <dbReference type="ARBA" id="ARBA00022475"/>
    </source>
</evidence>
<dbReference type="GO" id="GO:0015662">
    <property type="term" value="F:P-type ion transporter activity"/>
    <property type="evidence" value="ECO:0007669"/>
    <property type="project" value="UniProtKB-ARBA"/>
</dbReference>
<dbReference type="GO" id="GO:0019829">
    <property type="term" value="F:ATPase-coupled monoatomic cation transmembrane transporter activity"/>
    <property type="evidence" value="ECO:0007669"/>
    <property type="project" value="UniProtKB-ARBA"/>
</dbReference>
<dbReference type="AlphaFoldDB" id="A0AAJ1AJ33"/>
<dbReference type="GO" id="GO:0005524">
    <property type="term" value="F:ATP binding"/>
    <property type="evidence" value="ECO:0007669"/>
    <property type="project" value="UniProtKB-KW"/>
</dbReference>
<evidence type="ECO:0000256" key="10">
    <source>
        <dbReference type="ARBA" id="ARBA00023136"/>
    </source>
</evidence>
<dbReference type="SUPFAM" id="SSF56784">
    <property type="entry name" value="HAD-like"/>
    <property type="match status" value="1"/>
</dbReference>
<dbReference type="InterPro" id="IPR023298">
    <property type="entry name" value="ATPase_P-typ_TM_dom_sf"/>
</dbReference>
<dbReference type="SFLD" id="SFLDF00027">
    <property type="entry name" value="p-type_atpase"/>
    <property type="match status" value="1"/>
</dbReference>
<accession>A0AAJ1AJ33</accession>
<evidence type="ECO:0000313" key="14">
    <source>
        <dbReference type="Proteomes" id="UP001197609"/>
    </source>
</evidence>
<evidence type="ECO:0000256" key="9">
    <source>
        <dbReference type="ARBA" id="ARBA00022989"/>
    </source>
</evidence>
<evidence type="ECO:0000256" key="4">
    <source>
        <dbReference type="ARBA" id="ARBA00022692"/>
    </source>
</evidence>
<dbReference type="Proteomes" id="UP001197609">
    <property type="component" value="Unassembled WGS sequence"/>
</dbReference>
<organism evidence="13 14">
    <name type="scientific">Candidatus Methylomirabilis tolerans</name>
    <dbReference type="NCBI Taxonomy" id="3123416"/>
    <lineage>
        <taxon>Bacteria</taxon>
        <taxon>Candidatus Methylomirabilota</taxon>
        <taxon>Candidatus Methylomirabilia</taxon>
        <taxon>Candidatus Methylomirabilales</taxon>
        <taxon>Candidatus Methylomirabilaceae</taxon>
        <taxon>Candidatus Methylomirabilis</taxon>
    </lineage>
</organism>
<feature type="transmembrane region" description="Helical" evidence="11">
    <location>
        <begin position="797"/>
        <end position="814"/>
    </location>
</feature>
<dbReference type="Gene3D" id="2.70.150.10">
    <property type="entry name" value="Calcium-transporting ATPase, cytoplasmic transduction domain A"/>
    <property type="match status" value="1"/>
</dbReference>
<proteinExistence type="inferred from homology"/>
<dbReference type="InterPro" id="IPR023214">
    <property type="entry name" value="HAD_sf"/>
</dbReference>
<evidence type="ECO:0000256" key="7">
    <source>
        <dbReference type="ARBA" id="ARBA00022840"/>
    </source>
</evidence>
<feature type="transmembrane region" description="Helical" evidence="11">
    <location>
        <begin position="695"/>
        <end position="718"/>
    </location>
</feature>
<feature type="domain" description="Cation-transporting P-type ATPase N-terminal" evidence="12">
    <location>
        <begin position="14"/>
        <end position="87"/>
    </location>
</feature>
<feature type="transmembrane region" description="Helical" evidence="11">
    <location>
        <begin position="724"/>
        <end position="744"/>
    </location>
</feature>
<feature type="transmembrane region" description="Helical" evidence="11">
    <location>
        <begin position="67"/>
        <end position="85"/>
    </location>
</feature>
<dbReference type="InterPro" id="IPR001757">
    <property type="entry name" value="P_typ_ATPase"/>
</dbReference>
<dbReference type="PROSITE" id="PS00154">
    <property type="entry name" value="ATPASE_E1_E2"/>
    <property type="match status" value="1"/>
</dbReference>
<evidence type="ECO:0000256" key="11">
    <source>
        <dbReference type="SAM" id="Phobius"/>
    </source>
</evidence>
<dbReference type="FunFam" id="3.40.50.1000:FF:000028">
    <property type="entry name" value="Calcium-transporting P-type ATPase, putative"/>
    <property type="match status" value="1"/>
</dbReference>
<dbReference type="Pfam" id="PF00122">
    <property type="entry name" value="E1-E2_ATPase"/>
    <property type="match status" value="1"/>
</dbReference>
<dbReference type="Pfam" id="PF00689">
    <property type="entry name" value="Cation_ATPase_C"/>
    <property type="match status" value="1"/>
</dbReference>
<keyword evidence="6" id="KW-0547">Nucleotide-binding</keyword>
<keyword evidence="10 11" id="KW-0472">Membrane</keyword>
<dbReference type="SUPFAM" id="SSF81660">
    <property type="entry name" value="Metal cation-transporting ATPase, ATP-binding domain N"/>
    <property type="match status" value="1"/>
</dbReference>
<dbReference type="InterPro" id="IPR036412">
    <property type="entry name" value="HAD-like_sf"/>
</dbReference>
<dbReference type="Gene3D" id="1.20.1110.10">
    <property type="entry name" value="Calcium-transporting ATPase, transmembrane domain"/>
    <property type="match status" value="1"/>
</dbReference>
<dbReference type="PRINTS" id="PR00120">
    <property type="entry name" value="HATPASE"/>
</dbReference>
<dbReference type="GO" id="GO:0046872">
    <property type="term" value="F:metal ion binding"/>
    <property type="evidence" value="ECO:0007669"/>
    <property type="project" value="UniProtKB-KW"/>
</dbReference>
<dbReference type="InterPro" id="IPR018303">
    <property type="entry name" value="ATPase_P-typ_P_site"/>
</dbReference>
<gene>
    <name evidence="13" type="ORF">K8G79_11450</name>
</gene>
<evidence type="ECO:0000256" key="2">
    <source>
        <dbReference type="ARBA" id="ARBA00005675"/>
    </source>
</evidence>
<dbReference type="Pfam" id="PF00690">
    <property type="entry name" value="Cation_ATPase_N"/>
    <property type="match status" value="1"/>
</dbReference>
<feature type="transmembrane region" description="Helical" evidence="11">
    <location>
        <begin position="255"/>
        <end position="275"/>
    </location>
</feature>
<name>A0AAJ1AJ33_9BACT</name>
<dbReference type="NCBIfam" id="TIGR01494">
    <property type="entry name" value="ATPase_P-type"/>
    <property type="match status" value="4"/>
</dbReference>
<feature type="transmembrane region" description="Helical" evidence="11">
    <location>
        <begin position="281"/>
        <end position="309"/>
    </location>
</feature>
<reference evidence="13 14" key="1">
    <citation type="journal article" date="2021" name="bioRxiv">
        <title>Unraveling nitrogen, sulfur and carbon metabolic pathways and microbial community transcriptional responses to substrate deprivation and toxicity stresses in a bioreactor mimicking anoxic brackish coastal sediment conditions.</title>
        <authorList>
            <person name="Martins P.D."/>
            <person name="Echeveste M.J."/>
            <person name="Arshad A."/>
            <person name="Kurth J."/>
            <person name="Ouboter H."/>
            <person name="Jetten M.S.M."/>
            <person name="Welte C.U."/>
        </authorList>
    </citation>
    <scope>NUCLEOTIDE SEQUENCE [LARGE SCALE GENOMIC DNA]</scope>
    <source>
        <strain evidence="13">MAG_38</strain>
    </source>
</reference>
<keyword evidence="9 11" id="KW-1133">Transmembrane helix</keyword>
<dbReference type="GO" id="GO:0016887">
    <property type="term" value="F:ATP hydrolysis activity"/>
    <property type="evidence" value="ECO:0007669"/>
    <property type="project" value="InterPro"/>
</dbReference>
<feature type="transmembrane region" description="Helical" evidence="11">
    <location>
        <begin position="764"/>
        <end position="791"/>
    </location>
</feature>
<evidence type="ECO:0000256" key="5">
    <source>
        <dbReference type="ARBA" id="ARBA00022723"/>
    </source>
</evidence>
<dbReference type="PANTHER" id="PTHR43294:SF21">
    <property type="entry name" value="CATION TRANSPORTING ATPASE"/>
    <property type="match status" value="1"/>
</dbReference>
<dbReference type="GO" id="GO:0098662">
    <property type="term" value="P:inorganic cation transmembrane transport"/>
    <property type="evidence" value="ECO:0007669"/>
    <property type="project" value="UniProtKB-ARBA"/>
</dbReference>
<dbReference type="InterPro" id="IPR004014">
    <property type="entry name" value="ATPase_P-typ_cation-transptr_N"/>
</dbReference>
<dbReference type="PRINTS" id="PR00119">
    <property type="entry name" value="CATATPASE"/>
</dbReference>
<evidence type="ECO:0000256" key="1">
    <source>
        <dbReference type="ARBA" id="ARBA00004651"/>
    </source>
</evidence>
<dbReference type="Pfam" id="PF13246">
    <property type="entry name" value="Cation_ATPase"/>
    <property type="match status" value="1"/>
</dbReference>
<dbReference type="EMBL" id="JAIOIU010000142">
    <property type="protein sequence ID" value="MBZ0160734.1"/>
    <property type="molecule type" value="Genomic_DNA"/>
</dbReference>
<feature type="transmembrane region" description="Helical" evidence="11">
    <location>
        <begin position="867"/>
        <end position="887"/>
    </location>
</feature>
<dbReference type="InterPro" id="IPR006068">
    <property type="entry name" value="ATPase_P-typ_cation-transptr_C"/>
</dbReference>
<comment type="caution">
    <text evidence="13">The sequence shown here is derived from an EMBL/GenBank/DDBJ whole genome shotgun (WGS) entry which is preliminary data.</text>
</comment>
<dbReference type="InterPro" id="IPR023299">
    <property type="entry name" value="ATPase_P-typ_cyto_dom_N"/>
</dbReference>
<dbReference type="SUPFAM" id="SSF81653">
    <property type="entry name" value="Calcium ATPase, transduction domain A"/>
    <property type="match status" value="1"/>
</dbReference>
<dbReference type="InterPro" id="IPR044492">
    <property type="entry name" value="P_typ_ATPase_HD_dom"/>
</dbReference>
<dbReference type="SUPFAM" id="SSF81665">
    <property type="entry name" value="Calcium ATPase, transmembrane domain M"/>
    <property type="match status" value="1"/>
</dbReference>
<evidence type="ECO:0000259" key="12">
    <source>
        <dbReference type="SMART" id="SM00831"/>
    </source>
</evidence>
<dbReference type="PANTHER" id="PTHR43294">
    <property type="entry name" value="SODIUM/POTASSIUM-TRANSPORTING ATPASE SUBUNIT ALPHA"/>
    <property type="match status" value="1"/>
</dbReference>
<keyword evidence="5" id="KW-0479">Metal-binding</keyword>
<dbReference type="FunFam" id="2.70.150.10:FF:000016">
    <property type="entry name" value="Calcium-transporting P-type ATPase putative"/>
    <property type="match status" value="1"/>
</dbReference>
<dbReference type="Gene3D" id="3.40.1110.10">
    <property type="entry name" value="Calcium-transporting ATPase, cytoplasmic domain N"/>
    <property type="match status" value="1"/>
</dbReference>
<sequence>MAPPETRRGFDPALWHTLSSETVLAHLQSTPTGLTGAEAAQRLAEHGPNELQATHRISPWTILFEQFRNVLIVILLVATALSAFLGHGIEAIAIAVIVLFACLLGFVQEYRAERATEALRQMAAPTATALRDREEIEIPARALVPGDVVLLRAGDKIPADVRLIEAVNLQIEEAALTGESVPVEKYATPLTNDELALGDRKNMAYAGTAATYGRGRAVVVATGMRTEFGKIAQMLQTVETGRTPLQENLDKVGHVLAWAAFVVVAAIVALGLYRGQPFIEMLIFGIALAVAVVPEALPAVVTISLAIGVQRMVKRHALMRRLPAVETLGSTTVICSDKTGTLTKDEMTVRKIFTAGQVLDVSGAGYEPHGRFSREGQTIEPPGPLILLLRAAALASDAHVVHSEADGRWDVKGDPTEGALIVAAAKAGLHKTDLDSQCPRVSEIPFTSETKRMTTLHSGLEGVVAYAKGAPEVILDSCVRYMTADGDTPLDAEGRKIVAEAARRMAGEALRVLAVASKPHATLENAEYDMTFLGLVGMIDPPRPEAKAAIETCGQAGIKPVMITGDHPLTAQAVARELGLLKAGRVVTGAELEAMSEDEFEREVENIEVYARVSPAHKLGVVTALQKNGHIVAMTGDGVNDAPALKKADIGIAMGITGTDVSKEAAAMTLTDDNFASIVAAVEEGRGIFGNIKKYLMYLLSSNIGEIVLMAGTTLLGLPLPLTAVQILYVNLATDGLPALALAVDPPEPDLMRRKPRNPRTGIFTRPVVTLMVVGGFWSAAVNLGLFVWALNSGRSIAEAMTMTFVSLVLIQFFKAYNFRSDRLSVLNQPFANRWLNVAIIQGVVLLAIIVYAPVLHEPFATFSLPLVDWAIVVVLAFTVSPVLELAKWMERREWFGEMS</sequence>
<keyword evidence="8" id="KW-1278">Translocase</keyword>
<evidence type="ECO:0000313" key="13">
    <source>
        <dbReference type="EMBL" id="MBZ0160734.1"/>
    </source>
</evidence>
<comment type="subcellular location">
    <subcellularLocation>
        <location evidence="1">Cell membrane</location>
        <topology evidence="1">Multi-pass membrane protein</topology>
    </subcellularLocation>
</comment>
<dbReference type="GO" id="GO:0046873">
    <property type="term" value="F:metal ion transmembrane transporter activity"/>
    <property type="evidence" value="ECO:0007669"/>
    <property type="project" value="UniProtKB-ARBA"/>
</dbReference>
<protein>
    <submittedName>
        <fullName evidence="13">Cation-translocating P-type ATPase</fullName>
    </submittedName>
</protein>
<dbReference type="SFLD" id="SFLDG00002">
    <property type="entry name" value="C1.7:_P-type_atpase_like"/>
    <property type="match status" value="1"/>
</dbReference>
<keyword evidence="3" id="KW-1003">Cell membrane</keyword>
<dbReference type="InterPro" id="IPR050510">
    <property type="entry name" value="Cation_transp_ATPase_P-type"/>
</dbReference>
<feature type="transmembrane region" description="Helical" evidence="11">
    <location>
        <begin position="91"/>
        <end position="107"/>
    </location>
</feature>
<keyword evidence="7" id="KW-0067">ATP-binding</keyword>
<evidence type="ECO:0000256" key="6">
    <source>
        <dbReference type="ARBA" id="ARBA00022741"/>
    </source>
</evidence>
<keyword evidence="4 11" id="KW-0812">Transmembrane</keyword>
<dbReference type="GO" id="GO:0140352">
    <property type="term" value="P:export from cell"/>
    <property type="evidence" value="ECO:0007669"/>
    <property type="project" value="UniProtKB-ARBA"/>
</dbReference>
<dbReference type="SFLD" id="SFLDS00003">
    <property type="entry name" value="Haloacid_Dehalogenase"/>
    <property type="match status" value="1"/>
</dbReference>
<dbReference type="SMART" id="SM00831">
    <property type="entry name" value="Cation_ATPase_N"/>
    <property type="match status" value="1"/>
</dbReference>
<dbReference type="InterPro" id="IPR008250">
    <property type="entry name" value="ATPase_P-typ_transduc_dom_A_sf"/>
</dbReference>
<dbReference type="Gene3D" id="3.40.50.1000">
    <property type="entry name" value="HAD superfamily/HAD-like"/>
    <property type="match status" value="1"/>
</dbReference>
<dbReference type="GO" id="GO:0005886">
    <property type="term" value="C:plasma membrane"/>
    <property type="evidence" value="ECO:0007669"/>
    <property type="project" value="UniProtKB-SubCell"/>
</dbReference>